<evidence type="ECO:0000256" key="4">
    <source>
        <dbReference type="ARBA" id="ARBA00011775"/>
    </source>
</evidence>
<keyword evidence="11 13" id="KW-0472">Membrane</keyword>
<evidence type="ECO:0000256" key="1">
    <source>
        <dbReference type="ARBA" id="ARBA00004255"/>
    </source>
</evidence>
<dbReference type="Gene3D" id="1.25.40.10">
    <property type="entry name" value="Tetratricopeptide repeat domain"/>
    <property type="match status" value="1"/>
</dbReference>
<proteinExistence type="inferred from homology"/>
<evidence type="ECO:0000256" key="12">
    <source>
        <dbReference type="ARBA" id="ARBA00023329"/>
    </source>
</evidence>
<dbReference type="GO" id="GO:0006891">
    <property type="term" value="P:intra-Golgi vesicle-mediated transport"/>
    <property type="evidence" value="ECO:0007669"/>
    <property type="project" value="TreeGrafter"/>
</dbReference>
<comment type="similarity">
    <text evidence="3 13">Belongs to the COPE family.</text>
</comment>
<dbReference type="InterPro" id="IPR011990">
    <property type="entry name" value="TPR-like_helical_dom_sf"/>
</dbReference>
<evidence type="ECO:0000256" key="2">
    <source>
        <dbReference type="ARBA" id="ARBA00004347"/>
    </source>
</evidence>
<keyword evidence="6 13" id="KW-0813">Transport</keyword>
<evidence type="ECO:0000313" key="14">
    <source>
        <dbReference type="WBParaSite" id="GPUH_0001553001-mRNA-1"/>
    </source>
</evidence>
<sequence length="284" mass="32483">MAKDAQDAEDQLFEVRNNFFLGAYQSCINEAQAKNLCNFEDVFLRIFRSMCINVHLKNEADKLLKDVFMYRAYIAQNKPSLVLSETDQQTAPAPLKALRCFADYMANPAKRFLSSNLNPSNSTHIMRPELLSRSLFFFQNFEEALRLLAQTDSLECKALTVQCLLKLDRVDLAAKEVKKMQQIDEDSTITQLALCWVNMALYGATPLLLVAQSSSLIQQQKYEEAEKLLLEALQRDANYAEAVINLVVVSQHLGKAPEVSSFLKYRLLFVFLNSFILHYKHILH</sequence>
<dbReference type="PANTHER" id="PTHR10805">
    <property type="entry name" value="COATOMER SUBUNIT EPSILON"/>
    <property type="match status" value="1"/>
</dbReference>
<dbReference type="Pfam" id="PF04733">
    <property type="entry name" value="Coatomer_E"/>
    <property type="match status" value="2"/>
</dbReference>
<accession>A0A183E3G8</accession>
<dbReference type="GO" id="GO:0005198">
    <property type="term" value="F:structural molecule activity"/>
    <property type="evidence" value="ECO:0007669"/>
    <property type="project" value="UniProtKB-UniRule"/>
</dbReference>
<evidence type="ECO:0000256" key="11">
    <source>
        <dbReference type="ARBA" id="ARBA00023136"/>
    </source>
</evidence>
<keyword evidence="10 13" id="KW-0333">Golgi apparatus</keyword>
<dbReference type="GO" id="GO:0015031">
    <property type="term" value="P:protein transport"/>
    <property type="evidence" value="ECO:0007669"/>
    <property type="project" value="UniProtKB-UniRule"/>
</dbReference>
<comment type="subcellular location">
    <subcellularLocation>
        <location evidence="2">Cytoplasmic vesicle</location>
        <location evidence="2">COPI-coated vesicle membrane</location>
        <topology evidence="2">Peripheral membrane protein</topology>
        <orientation evidence="2">Cytoplasmic side</orientation>
    </subcellularLocation>
    <subcellularLocation>
        <location evidence="1">Golgi apparatus membrane</location>
        <topology evidence="1">Peripheral membrane protein</topology>
        <orientation evidence="1">Cytoplasmic side</orientation>
    </subcellularLocation>
</comment>
<name>A0A183E3G8_9BILA</name>
<dbReference type="WBParaSite" id="GPUH_0001553001-mRNA-1">
    <property type="protein sequence ID" value="GPUH_0001553001-mRNA-1"/>
    <property type="gene ID" value="GPUH_0001553001"/>
</dbReference>
<dbReference type="GO" id="GO:0006890">
    <property type="term" value="P:retrograde vesicle-mediated transport, Golgi to endoplasmic reticulum"/>
    <property type="evidence" value="ECO:0007669"/>
    <property type="project" value="UniProtKB-UniRule"/>
</dbReference>
<comment type="function">
    <text evidence="13">The coatomer is a cytosolic protein complex that binds to dilysine motifs and reversibly associates with Golgi non-clathrin-coated vesicles, which further mediate biosynthetic protein transport from the ER, via the Golgi up to the trans Golgi network. The coatomer complex is required for budding from Golgi membranes, and is essential for the retrograde Golgi-to-ER transport of dilysine-tagged proteins.</text>
</comment>
<evidence type="ECO:0000256" key="5">
    <source>
        <dbReference type="ARBA" id="ARBA00015828"/>
    </source>
</evidence>
<evidence type="ECO:0000256" key="9">
    <source>
        <dbReference type="ARBA" id="ARBA00022927"/>
    </source>
</evidence>
<evidence type="ECO:0000256" key="8">
    <source>
        <dbReference type="ARBA" id="ARBA00022892"/>
    </source>
</evidence>
<keyword evidence="8 13" id="KW-0931">ER-Golgi transport</keyword>
<evidence type="ECO:0000256" key="13">
    <source>
        <dbReference type="PIRNR" id="PIRNR016478"/>
    </source>
</evidence>
<dbReference type="GO" id="GO:0000139">
    <property type="term" value="C:Golgi membrane"/>
    <property type="evidence" value="ECO:0007669"/>
    <property type="project" value="UniProtKB-SubCell"/>
</dbReference>
<dbReference type="AlphaFoldDB" id="A0A183E3G8"/>
<keyword evidence="7 13" id="KW-0963">Cytoplasm</keyword>
<evidence type="ECO:0000256" key="6">
    <source>
        <dbReference type="ARBA" id="ARBA00022448"/>
    </source>
</evidence>
<comment type="subunit">
    <text evidence="4">Oligomeric complex that consists of at least the alpha, beta, beta', gamma, delta, epsilon and zeta subunits.</text>
</comment>
<dbReference type="SUPFAM" id="SSF48452">
    <property type="entry name" value="TPR-like"/>
    <property type="match status" value="1"/>
</dbReference>
<dbReference type="GO" id="GO:0006888">
    <property type="term" value="P:endoplasmic reticulum to Golgi vesicle-mediated transport"/>
    <property type="evidence" value="ECO:0007669"/>
    <property type="project" value="TreeGrafter"/>
</dbReference>
<keyword evidence="9 13" id="KW-0653">Protein transport</keyword>
<evidence type="ECO:0000256" key="3">
    <source>
        <dbReference type="ARBA" id="ARBA00008827"/>
    </source>
</evidence>
<organism evidence="14">
    <name type="scientific">Gongylonema pulchrum</name>
    <dbReference type="NCBI Taxonomy" id="637853"/>
    <lineage>
        <taxon>Eukaryota</taxon>
        <taxon>Metazoa</taxon>
        <taxon>Ecdysozoa</taxon>
        <taxon>Nematoda</taxon>
        <taxon>Chromadorea</taxon>
        <taxon>Rhabditida</taxon>
        <taxon>Spirurina</taxon>
        <taxon>Spiruromorpha</taxon>
        <taxon>Spiruroidea</taxon>
        <taxon>Gongylonematidae</taxon>
        <taxon>Gongylonema</taxon>
    </lineage>
</organism>
<protein>
    <recommendedName>
        <fullName evidence="5 13">Coatomer subunit epsilon</fullName>
    </recommendedName>
</protein>
<dbReference type="PIRSF" id="PIRSF016478">
    <property type="entry name" value="Coatomer_esu"/>
    <property type="match status" value="1"/>
</dbReference>
<reference evidence="14" key="1">
    <citation type="submission" date="2016-06" db="UniProtKB">
        <authorList>
            <consortium name="WormBaseParasite"/>
        </authorList>
    </citation>
    <scope>IDENTIFICATION</scope>
</reference>
<keyword evidence="12 13" id="KW-0968">Cytoplasmic vesicle</keyword>
<dbReference type="InterPro" id="IPR006822">
    <property type="entry name" value="Coatomer_esu"/>
</dbReference>
<evidence type="ECO:0000256" key="10">
    <source>
        <dbReference type="ARBA" id="ARBA00023034"/>
    </source>
</evidence>
<dbReference type="GO" id="GO:0030126">
    <property type="term" value="C:COPI vesicle coat"/>
    <property type="evidence" value="ECO:0007669"/>
    <property type="project" value="TreeGrafter"/>
</dbReference>
<dbReference type="PANTHER" id="PTHR10805:SF0">
    <property type="entry name" value="COATOMER SUBUNIT EPSILON"/>
    <property type="match status" value="1"/>
</dbReference>
<evidence type="ECO:0000256" key="7">
    <source>
        <dbReference type="ARBA" id="ARBA00022490"/>
    </source>
</evidence>